<organism evidence="6 7">
    <name type="scientific">Rosa chinensis</name>
    <name type="common">China rose</name>
    <dbReference type="NCBI Taxonomy" id="74649"/>
    <lineage>
        <taxon>Eukaryota</taxon>
        <taxon>Viridiplantae</taxon>
        <taxon>Streptophyta</taxon>
        <taxon>Embryophyta</taxon>
        <taxon>Tracheophyta</taxon>
        <taxon>Spermatophyta</taxon>
        <taxon>Magnoliopsida</taxon>
        <taxon>eudicotyledons</taxon>
        <taxon>Gunneridae</taxon>
        <taxon>Pentapetalae</taxon>
        <taxon>rosids</taxon>
        <taxon>fabids</taxon>
        <taxon>Rosales</taxon>
        <taxon>Rosaceae</taxon>
        <taxon>Rosoideae</taxon>
        <taxon>Rosoideae incertae sedis</taxon>
        <taxon>Rosa</taxon>
    </lineage>
</organism>
<gene>
    <name evidence="6" type="ORF">RchiOBHm_Chr1g0361571</name>
</gene>
<accession>A0A2P6SJ14</accession>
<feature type="domain" description="NAC" evidence="5">
    <location>
        <begin position="8"/>
        <end position="75"/>
    </location>
</feature>
<name>A0A2P6SJ14_ROSCH</name>
<protein>
    <submittedName>
        <fullName evidence="6">Putative transcription factor NAM family</fullName>
    </submittedName>
</protein>
<reference evidence="6 7" key="1">
    <citation type="journal article" date="2018" name="Nat. Genet.">
        <title>The Rosa genome provides new insights in the design of modern roses.</title>
        <authorList>
            <person name="Bendahmane M."/>
        </authorList>
    </citation>
    <scope>NUCLEOTIDE SEQUENCE [LARGE SCALE GENOMIC DNA]</scope>
    <source>
        <strain evidence="7">cv. Old Blush</strain>
    </source>
</reference>
<evidence type="ECO:0000313" key="7">
    <source>
        <dbReference type="Proteomes" id="UP000238479"/>
    </source>
</evidence>
<evidence type="ECO:0000256" key="3">
    <source>
        <dbReference type="ARBA" id="ARBA00023163"/>
    </source>
</evidence>
<dbReference type="Proteomes" id="UP000238479">
    <property type="component" value="Chromosome 1"/>
</dbReference>
<keyword evidence="4" id="KW-0539">Nucleus</keyword>
<dbReference type="InterPro" id="IPR036093">
    <property type="entry name" value="NAC_dom_sf"/>
</dbReference>
<keyword evidence="1" id="KW-0805">Transcription regulation</keyword>
<comment type="caution">
    <text evidence="6">The sequence shown here is derived from an EMBL/GenBank/DDBJ whole genome shotgun (WGS) entry which is preliminary data.</text>
</comment>
<dbReference type="Pfam" id="PF02365">
    <property type="entry name" value="NAM"/>
    <property type="match status" value="1"/>
</dbReference>
<dbReference type="Gramene" id="PRQ58643">
    <property type="protein sequence ID" value="PRQ58643"/>
    <property type="gene ID" value="RchiOBHm_Chr1g0361571"/>
</dbReference>
<evidence type="ECO:0000259" key="5">
    <source>
        <dbReference type="PROSITE" id="PS51005"/>
    </source>
</evidence>
<proteinExistence type="predicted"/>
<dbReference type="SUPFAM" id="SSF101941">
    <property type="entry name" value="NAC domain"/>
    <property type="match status" value="1"/>
</dbReference>
<evidence type="ECO:0000256" key="1">
    <source>
        <dbReference type="ARBA" id="ARBA00023015"/>
    </source>
</evidence>
<keyword evidence="2" id="KW-0238">DNA-binding</keyword>
<keyword evidence="7" id="KW-1185">Reference proteome</keyword>
<evidence type="ECO:0000256" key="4">
    <source>
        <dbReference type="ARBA" id="ARBA00023242"/>
    </source>
</evidence>
<dbReference type="GO" id="GO:0003677">
    <property type="term" value="F:DNA binding"/>
    <property type="evidence" value="ECO:0007669"/>
    <property type="project" value="UniProtKB-KW"/>
</dbReference>
<evidence type="ECO:0000256" key="2">
    <source>
        <dbReference type="ARBA" id="ARBA00023125"/>
    </source>
</evidence>
<dbReference type="InterPro" id="IPR003441">
    <property type="entry name" value="NAC-dom"/>
</dbReference>
<evidence type="ECO:0000313" key="6">
    <source>
        <dbReference type="EMBL" id="PRQ58643.1"/>
    </source>
</evidence>
<sequence>MSCGDFIVPPGYRFHPTDERLLSDLEDKNQCKDSENPTTIPVIEMCKHEPHELPDRRERGGVKILHHQCQVCIFV</sequence>
<dbReference type="PROSITE" id="PS51005">
    <property type="entry name" value="NAC"/>
    <property type="match status" value="1"/>
</dbReference>
<dbReference type="AlphaFoldDB" id="A0A2P6SJ14"/>
<dbReference type="GO" id="GO:0006355">
    <property type="term" value="P:regulation of DNA-templated transcription"/>
    <property type="evidence" value="ECO:0007669"/>
    <property type="project" value="InterPro"/>
</dbReference>
<dbReference type="EMBL" id="PDCK01000039">
    <property type="protein sequence ID" value="PRQ58643.1"/>
    <property type="molecule type" value="Genomic_DNA"/>
</dbReference>
<keyword evidence="3" id="KW-0804">Transcription</keyword>